<dbReference type="Proteomes" id="UP001596957">
    <property type="component" value="Unassembled WGS sequence"/>
</dbReference>
<accession>A0ABW2VVS4</accession>
<reference evidence="3" key="1">
    <citation type="journal article" date="2019" name="Int. J. Syst. Evol. Microbiol.">
        <title>The Global Catalogue of Microorganisms (GCM) 10K type strain sequencing project: providing services to taxonomists for standard genome sequencing and annotation.</title>
        <authorList>
            <consortium name="The Broad Institute Genomics Platform"/>
            <consortium name="The Broad Institute Genome Sequencing Center for Infectious Disease"/>
            <person name="Wu L."/>
            <person name="Ma J."/>
        </authorList>
    </citation>
    <scope>NUCLEOTIDE SEQUENCE [LARGE SCALE GENOMIC DNA]</scope>
    <source>
        <strain evidence="3">CGMCC 4.7198</strain>
    </source>
</reference>
<organism evidence="2 3">
    <name type="scientific">Streptomyces lutosisoli</name>
    <dbReference type="NCBI Taxonomy" id="2665721"/>
    <lineage>
        <taxon>Bacteria</taxon>
        <taxon>Bacillati</taxon>
        <taxon>Actinomycetota</taxon>
        <taxon>Actinomycetes</taxon>
        <taxon>Kitasatosporales</taxon>
        <taxon>Streptomycetaceae</taxon>
        <taxon>Streptomyces</taxon>
    </lineage>
</organism>
<gene>
    <name evidence="2" type="ORF">ACFQZP_44760</name>
</gene>
<feature type="region of interest" description="Disordered" evidence="1">
    <location>
        <begin position="1"/>
        <end position="22"/>
    </location>
</feature>
<comment type="caution">
    <text evidence="2">The sequence shown here is derived from an EMBL/GenBank/DDBJ whole genome shotgun (WGS) entry which is preliminary data.</text>
</comment>
<evidence type="ECO:0000313" key="3">
    <source>
        <dbReference type="Proteomes" id="UP001596957"/>
    </source>
</evidence>
<evidence type="ECO:0000313" key="2">
    <source>
        <dbReference type="EMBL" id="MFD0288593.1"/>
    </source>
</evidence>
<sequence length="85" mass="8649">MFDGVRFTQRPQAATGRDGGAKAVAAQTTGDDCGVVTPDEALGGLSPQSLAKRPTFGGRPATLRVPHEDGVPLGPPAVSPHDTTL</sequence>
<proteinExistence type="predicted"/>
<keyword evidence="3" id="KW-1185">Reference proteome</keyword>
<feature type="region of interest" description="Disordered" evidence="1">
    <location>
        <begin position="44"/>
        <end position="85"/>
    </location>
</feature>
<name>A0ABW2VVS4_9ACTN</name>
<evidence type="ECO:0000256" key="1">
    <source>
        <dbReference type="SAM" id="MobiDB-lite"/>
    </source>
</evidence>
<dbReference type="RefSeq" id="WP_381253244.1">
    <property type="nucleotide sequence ID" value="NZ_JBHTBI010000009.1"/>
</dbReference>
<protein>
    <submittedName>
        <fullName evidence="2">Uncharacterized protein</fullName>
    </submittedName>
</protein>
<dbReference type="EMBL" id="JBHTEC010000008">
    <property type="protein sequence ID" value="MFD0288593.1"/>
    <property type="molecule type" value="Genomic_DNA"/>
</dbReference>